<dbReference type="PANTHER" id="PTHR31490">
    <property type="entry name" value="GLYCOSYL HYDROLASE"/>
    <property type="match status" value="1"/>
</dbReference>
<dbReference type="SUPFAM" id="SSF51445">
    <property type="entry name" value="(Trans)glycosidases"/>
    <property type="match status" value="2"/>
</dbReference>
<dbReference type="InterPro" id="IPR001000">
    <property type="entry name" value="GH10_dom"/>
</dbReference>
<feature type="domain" description="NodB homology" evidence="14">
    <location>
        <begin position="410"/>
        <end position="596"/>
    </location>
</feature>
<evidence type="ECO:0000313" key="16">
    <source>
        <dbReference type="EMBL" id="AGC01501.1"/>
    </source>
</evidence>
<dbReference type="PROSITE" id="PS50825">
    <property type="entry name" value="HYR"/>
    <property type="match status" value="1"/>
</dbReference>
<proteinExistence type="inferred from homology"/>
<dbReference type="InterPro" id="IPR011330">
    <property type="entry name" value="Glyco_hydro/deAcase_b/a-brl"/>
</dbReference>
<keyword evidence="8 10" id="KW-0326">Glycosidase</keyword>
<dbReference type="GO" id="GO:0031176">
    <property type="term" value="F:endo-1,4-beta-xylanase activity"/>
    <property type="evidence" value="ECO:0007669"/>
    <property type="project" value="UniProtKB-EC"/>
</dbReference>
<feature type="chain" id="PRO_5002508442" description="Beta-xylanase" evidence="12">
    <location>
        <begin position="26"/>
        <end position="1212"/>
    </location>
</feature>
<evidence type="ECO:0000256" key="1">
    <source>
        <dbReference type="ARBA" id="ARBA00000681"/>
    </source>
</evidence>
<keyword evidence="5" id="KW-0677">Repeat</keyword>
<sequence length="1212" mass="131507">MKVPRLLTALAVTSALLLPAVPALAVQPEEKRPPGQSKQDTLRRAAPKDFKIGSAVAGGGHHEAQDYPDPFTFDKEYRRQLAAEFNSVSPENQSKWEFIHPEKDVYRFTEMDAIVRSAQKNKQVVRGHTLFWHSQNPQWLEQGNFSKEELRGILKDHVQTVVGRYAGKIQQWDVANEIFNDDGTLRATENIWLRELGPDIIADVFRWAHEADPKAKLFFNDFGVEDINAKSDAYLELIPRLQAQGVQVDGFAIQGHLSTRYGFPSGLQANLQRFDDLGLETAITEIDVRMDIAAGTEPTAEQLEQQADYYQRALEACLSVADCNSFTIWGFTDKYSWVPVFFAGEGEATVMEEDFTRKPAYFALRETLKRPVPKPDDGGPSQPTPDPAFIPGGAANPTATPIAASRGTGNSVALTFDDGPEPGETTAVLDFLKDKGITATFCVIGANIQAPGGAELVKRMVEEGHTLCNHGTTYADMGSWTQEQIKADLVENLRIIREAAGTPDLQVPYFRAPNGSWGVTGEVAAALGMQPLGLGNVIFDWDGNDLSEATLTANLRAAFTPGAVVLAHVGGGDRTNTVKAVTTVVTEKLAQGWTFALPQGGAPEEPSGGVPSDFETGTDGWTARGDSVAVNLSSDARTGSGSLLVTNRTQDWHGAALDVTGALPVGSAVKMSVWAKLAPGQQPAALKMSVQRDNGGGSAYEGVAGAGASVTADGWTELAGTYTLGAAADKAQVYIEGAVGVGFLLDDFSLAAYVEPPLQEDIPGLKDVLGLQGIEHVGAAIDARETAGTAANLLRKHFNAFTPENAGRPESVQPVEGQFTLTQLDQLLDFAAANNVKVYGHVLVWHSQTPEWFFKDGTRDLTGNRSDRALLRARMEAHIKGIADHINARYPEGDSPIWAWDVVNETIADGDTANPHDMRDSRWFQVLGERFVDDAFRLADKYFPEAKLFINDYNTEMPQKRADYLELIRALEARGVPIDGVGHQAHVDVARPVQWLEDSIKAVEKVNPDLMQAITELDVNASTENQGADVDGAPVDPYQPAFGNDGDAAAEVGYYYRDLFAMLRKHSSAIDSVTVWGISNARSWLRTWPMARPWEQPLPFDDDLQAAPAYWGIVDPAKLPARPADVLAPRIADQPDVVAFSKRAGRVKVAYPLPSAIDTLDGKVPVDCSPRRGSTFAVGTTAVTCTATDAAGNTRTSSFDVVVKKHRHHGRH</sequence>
<keyword evidence="3 16" id="KW-0858">Xylan degradation</keyword>
<feature type="region of interest" description="Disordered" evidence="11">
    <location>
        <begin position="370"/>
        <end position="406"/>
    </location>
</feature>
<keyword evidence="7 10" id="KW-0119">Carbohydrate metabolism</keyword>
<evidence type="ECO:0000259" key="15">
    <source>
        <dbReference type="PROSITE" id="PS51760"/>
    </source>
</evidence>
<dbReference type="CDD" id="cd10917">
    <property type="entry name" value="CE4_NodB_like_6s_7s"/>
    <property type="match status" value="1"/>
</dbReference>
<dbReference type="Gene3D" id="2.60.120.260">
    <property type="entry name" value="Galactose-binding domain-like"/>
    <property type="match status" value="1"/>
</dbReference>
<dbReference type="InterPro" id="IPR044846">
    <property type="entry name" value="GH10"/>
</dbReference>
<dbReference type="PANTHER" id="PTHR31490:SF88">
    <property type="entry name" value="BETA-XYLANASE"/>
    <property type="match status" value="1"/>
</dbReference>
<comment type="similarity">
    <text evidence="2 10">Belongs to the glycosyl hydrolase 10 (cellulase F) family.</text>
</comment>
<dbReference type="InterPro" id="IPR003305">
    <property type="entry name" value="CenC_carb-bd"/>
</dbReference>
<reference evidence="16" key="1">
    <citation type="submission" date="2012-03" db="EMBL/GenBank/DDBJ databases">
        <authorList>
            <person name="Zhou J.P."/>
            <person name="Zhang R."/>
            <person name="Tang X.H."/>
            <person name="Li J.J."/>
            <person name="Xu B."/>
            <person name="Huang Z.X."/>
        </authorList>
    </citation>
    <scope>NUCLEOTIDE SEQUENCE</scope>
    <source>
        <strain evidence="16">GN16</strain>
    </source>
</reference>
<dbReference type="SUPFAM" id="SSF49785">
    <property type="entry name" value="Galactose-binding domain-like"/>
    <property type="match status" value="1"/>
</dbReference>
<evidence type="ECO:0000256" key="9">
    <source>
        <dbReference type="ARBA" id="ARBA00023326"/>
    </source>
</evidence>
<dbReference type="PROSITE" id="PS51677">
    <property type="entry name" value="NODB"/>
    <property type="match status" value="1"/>
</dbReference>
<keyword evidence="9 10" id="KW-0624">Polysaccharide degradation</keyword>
<evidence type="ECO:0000259" key="14">
    <source>
        <dbReference type="PROSITE" id="PS51677"/>
    </source>
</evidence>
<evidence type="ECO:0000256" key="5">
    <source>
        <dbReference type="ARBA" id="ARBA00022737"/>
    </source>
</evidence>
<organism evidence="16">
    <name type="scientific">Arthrobacter sp. GN16</name>
    <dbReference type="NCBI Taxonomy" id="1277358"/>
    <lineage>
        <taxon>Bacteria</taxon>
        <taxon>Bacillati</taxon>
        <taxon>Actinomycetota</taxon>
        <taxon>Actinomycetes</taxon>
        <taxon>Micrococcales</taxon>
        <taxon>Micrococcaceae</taxon>
        <taxon>Arthrobacter</taxon>
    </lineage>
</organism>
<dbReference type="InterPro" id="IPR003410">
    <property type="entry name" value="HYR_dom"/>
</dbReference>
<reference evidence="16" key="2">
    <citation type="journal article" date="2015" name="Appl. Biochem. Biotechnol.">
        <title>Molecular and biochemical characterization of a novel multidomain xylanase from Arthrobacter sp. GN16 isolated from the feces of Grus nigricollis.</title>
        <authorList>
            <person name="Zhou J."/>
            <person name="Shen J."/>
            <person name="Zhang R."/>
            <person name="Tang X."/>
            <person name="Li J."/>
            <person name="Xu B."/>
            <person name="Ding J."/>
            <person name="Gao Y."/>
            <person name="Xu D."/>
            <person name="Huang Z."/>
        </authorList>
    </citation>
    <scope>NUCLEOTIDE SEQUENCE</scope>
    <source>
        <strain evidence="16">GN16</strain>
    </source>
</reference>
<reference evidence="16" key="3">
    <citation type="journal article" date="2015" name="Bioengineered">
        <title>Kinetic and thermodynamic characterization of a novel low-temperature-active xylanase from Arthrobacter sp. GN16 isolated from the feces of Grus nigricollis.</title>
        <authorList>
            <person name="Zhou J."/>
            <person name="Liu Y."/>
            <person name="Shen J."/>
            <person name="Zhang R."/>
            <person name="Tang X."/>
            <person name="Li J."/>
            <person name="Wang Y."/>
            <person name="Huang Z."/>
        </authorList>
    </citation>
    <scope>NUCLEOTIDE SEQUENCE</scope>
    <source>
        <strain evidence="16">GN16</strain>
    </source>
</reference>
<dbReference type="GO" id="GO:0045493">
    <property type="term" value="P:xylan catabolic process"/>
    <property type="evidence" value="ECO:0007669"/>
    <property type="project" value="UniProtKB-KW"/>
</dbReference>
<evidence type="ECO:0000256" key="3">
    <source>
        <dbReference type="ARBA" id="ARBA00022651"/>
    </source>
</evidence>
<feature type="domain" description="GH10" evidence="15">
    <location>
        <begin position="759"/>
        <end position="1116"/>
    </location>
</feature>
<dbReference type="InterPro" id="IPR008979">
    <property type="entry name" value="Galactose-bd-like_sf"/>
</dbReference>
<name>A0A0F6MV31_9MICC</name>
<evidence type="ECO:0000256" key="2">
    <source>
        <dbReference type="ARBA" id="ARBA00007495"/>
    </source>
</evidence>
<feature type="signal peptide" evidence="12">
    <location>
        <begin position="1"/>
        <end position="25"/>
    </location>
</feature>
<dbReference type="EMBL" id="JQ863105">
    <property type="protein sequence ID" value="AGC01501.1"/>
    <property type="molecule type" value="Genomic_DNA"/>
</dbReference>
<evidence type="ECO:0000256" key="11">
    <source>
        <dbReference type="SAM" id="MobiDB-lite"/>
    </source>
</evidence>
<evidence type="ECO:0000259" key="13">
    <source>
        <dbReference type="PROSITE" id="PS50825"/>
    </source>
</evidence>
<dbReference type="EC" id="3.2.1.8" evidence="10"/>
<dbReference type="BRENDA" id="3.2.1.8">
    <property type="organism ID" value="457"/>
</dbReference>
<dbReference type="InterPro" id="IPR002509">
    <property type="entry name" value="NODB_dom"/>
</dbReference>
<dbReference type="SUPFAM" id="SSF88713">
    <property type="entry name" value="Glycoside hydrolase/deacetylase"/>
    <property type="match status" value="1"/>
</dbReference>
<evidence type="ECO:0000256" key="12">
    <source>
        <dbReference type="SAM" id="SignalP"/>
    </source>
</evidence>
<keyword evidence="6 10" id="KW-0378">Hydrolase</keyword>
<dbReference type="Pfam" id="PF02494">
    <property type="entry name" value="HYR"/>
    <property type="match status" value="1"/>
</dbReference>
<dbReference type="GO" id="GO:0016810">
    <property type="term" value="F:hydrolase activity, acting on carbon-nitrogen (but not peptide) bonds"/>
    <property type="evidence" value="ECO:0007669"/>
    <property type="project" value="InterPro"/>
</dbReference>
<dbReference type="Gene3D" id="3.20.20.370">
    <property type="entry name" value="Glycoside hydrolase/deacetylase"/>
    <property type="match status" value="1"/>
</dbReference>
<gene>
    <name evidence="16" type="primary">xynA</name>
</gene>
<dbReference type="InterPro" id="IPR017853">
    <property type="entry name" value="GH"/>
</dbReference>
<dbReference type="PROSITE" id="PS51760">
    <property type="entry name" value="GH10_2"/>
    <property type="match status" value="2"/>
</dbReference>
<feature type="domain" description="HYR" evidence="13">
    <location>
        <begin position="1124"/>
        <end position="1205"/>
    </location>
</feature>
<dbReference type="Gene3D" id="3.20.20.80">
    <property type="entry name" value="Glycosidases"/>
    <property type="match status" value="2"/>
</dbReference>
<protein>
    <recommendedName>
        <fullName evidence="10">Beta-xylanase</fullName>
        <ecNumber evidence="10">3.2.1.8</ecNumber>
    </recommendedName>
</protein>
<evidence type="ECO:0000256" key="6">
    <source>
        <dbReference type="ARBA" id="ARBA00022801"/>
    </source>
</evidence>
<dbReference type="Pfam" id="PF00331">
    <property type="entry name" value="Glyco_hydro_10"/>
    <property type="match status" value="2"/>
</dbReference>
<dbReference type="PRINTS" id="PR00134">
    <property type="entry name" value="GLHYDRLASE10"/>
</dbReference>
<comment type="catalytic activity">
    <reaction evidence="1 10">
        <text>Endohydrolysis of (1-&gt;4)-beta-D-xylosidic linkages in xylans.</text>
        <dbReference type="EC" id="3.2.1.8"/>
    </reaction>
</comment>
<keyword evidence="4 12" id="KW-0732">Signal</keyword>
<feature type="domain" description="GH10" evidence="15">
    <location>
        <begin position="36"/>
        <end position="367"/>
    </location>
</feature>
<dbReference type="Pfam" id="PF01522">
    <property type="entry name" value="Polysacc_deac_1"/>
    <property type="match status" value="1"/>
</dbReference>
<evidence type="ECO:0000256" key="8">
    <source>
        <dbReference type="ARBA" id="ARBA00023295"/>
    </source>
</evidence>
<dbReference type="Pfam" id="PF02018">
    <property type="entry name" value="CBM_4_9"/>
    <property type="match status" value="1"/>
</dbReference>
<evidence type="ECO:0000256" key="10">
    <source>
        <dbReference type="RuleBase" id="RU361174"/>
    </source>
</evidence>
<dbReference type="SMART" id="SM00633">
    <property type="entry name" value="Glyco_10"/>
    <property type="match status" value="2"/>
</dbReference>
<evidence type="ECO:0000256" key="7">
    <source>
        <dbReference type="ARBA" id="ARBA00023277"/>
    </source>
</evidence>
<accession>A0A0F6MV31</accession>
<evidence type="ECO:0000256" key="4">
    <source>
        <dbReference type="ARBA" id="ARBA00022729"/>
    </source>
</evidence>
<dbReference type="AlphaFoldDB" id="A0A0F6MV31"/>